<dbReference type="InterPro" id="IPR012433">
    <property type="entry name" value="Imm11"/>
</dbReference>
<protein>
    <recommendedName>
        <fullName evidence="1">Immunity MXAN-0049 protein domain-containing protein</fullName>
    </recommendedName>
</protein>
<dbReference type="Pfam" id="PF07791">
    <property type="entry name" value="Imm11"/>
    <property type="match status" value="1"/>
</dbReference>
<evidence type="ECO:0000313" key="2">
    <source>
        <dbReference type="EMBL" id="CEN38729.1"/>
    </source>
</evidence>
<reference evidence="2 3" key="1">
    <citation type="submission" date="2015-01" db="EMBL/GenBank/DDBJ databases">
        <authorList>
            <person name="MANFREDI Pablo"/>
        </authorList>
    </citation>
    <scope>NUCLEOTIDE SEQUENCE [LARGE SCALE GENOMIC DNA]</scope>
    <source>
        <strain evidence="2 3">Ccy74</strain>
    </source>
</reference>
<name>A0A0B7HEL0_9FLAO</name>
<dbReference type="OrthoDB" id="1149717at2"/>
<dbReference type="RefSeq" id="WP_155848713.1">
    <property type="nucleotide sequence ID" value="NZ_CDOF01000022.1"/>
</dbReference>
<evidence type="ECO:0000313" key="3">
    <source>
        <dbReference type="Proteomes" id="UP000038083"/>
    </source>
</evidence>
<dbReference type="Proteomes" id="UP000038083">
    <property type="component" value="Unassembled WGS sequence"/>
</dbReference>
<dbReference type="EMBL" id="CDOG01000023">
    <property type="protein sequence ID" value="CEN38729.1"/>
    <property type="molecule type" value="Genomic_DNA"/>
</dbReference>
<proteinExistence type="predicted"/>
<evidence type="ECO:0000259" key="1">
    <source>
        <dbReference type="Pfam" id="PF07791"/>
    </source>
</evidence>
<dbReference type="AlphaFoldDB" id="A0A0B7HEL0"/>
<accession>A0A0B7HEL0</accession>
<organism evidence="2 3">
    <name type="scientific">Capnocytophaga cynodegmi</name>
    <dbReference type="NCBI Taxonomy" id="28189"/>
    <lineage>
        <taxon>Bacteria</taxon>
        <taxon>Pseudomonadati</taxon>
        <taxon>Bacteroidota</taxon>
        <taxon>Flavobacteriia</taxon>
        <taxon>Flavobacteriales</taxon>
        <taxon>Flavobacteriaceae</taxon>
        <taxon>Capnocytophaga</taxon>
    </lineage>
</organism>
<sequence length="180" mass="21053">MKIYQLSPKLRAECIYITVKASEDRMFNYFVAPDGDGKFLQYMSLAGKADIGVKDSDLEKVDFLIGFVSLPIFSERFVEILANILGNEITFYPIEIESKTIKKQFFVGKINRYLELIDYEKSDTEEIDGELTLDYFGNIVYNENLPEFYIARDKNSYTDWFISEKLKNLIEKHKLYVNVK</sequence>
<feature type="domain" description="Immunity MXAN-0049 protein" evidence="1">
    <location>
        <begin position="59"/>
        <end position="175"/>
    </location>
</feature>
<gene>
    <name evidence="2" type="ORF">CCYN74_30248</name>
</gene>